<feature type="region of interest" description="Disordered" evidence="1">
    <location>
        <begin position="962"/>
        <end position="1005"/>
    </location>
</feature>
<evidence type="ECO:0000313" key="3">
    <source>
        <dbReference type="Proteomes" id="UP000075714"/>
    </source>
</evidence>
<feature type="compositionally biased region" description="Basic and acidic residues" evidence="1">
    <location>
        <begin position="734"/>
        <end position="757"/>
    </location>
</feature>
<feature type="region of interest" description="Disordered" evidence="1">
    <location>
        <begin position="365"/>
        <end position="387"/>
    </location>
</feature>
<accession>A0A150FZB8</accession>
<feature type="region of interest" description="Disordered" evidence="1">
    <location>
        <begin position="109"/>
        <end position="135"/>
    </location>
</feature>
<sequence>MAYFHDDQLHDAAGAGGGGGGGGAAYQRPDLPLPLPPPAAAYRVSDGAAAAGVLPYGDPPGAAEYGGWRRSSGGAGALPPTYMRGSSLNGSDWWDSAIVAEVLGADCDGEETESPRFGVDPAAGTAATDASQDEDDPAWEPLFGRTAPPALVLRGPGAAAVAAAAGGDQNPWFGTARGRAASYPPALYPVYDERLSGYGVAAVPPTHGPLPAWPGRPDLRASRPLSSPLPLMSLPGGWYERHPGRDPYDPQPGDMPSSWPPPALPQHPAARPAAPTPPPPDLQNLYLTPRERAVRALQGVSAPSPPPPTAGEAAAAPSGDQVAAPPPPPPGSRLLTLPTAWSGQVTGPDLGLDLNPPGWWRAYDSTDGANATAAPGPAAGGGTDRGGILAASRHRLRAVSTSSSAMVSGPPAWAQLAGSVTGGGGAAGAVPAAAPQRQPPQPSRDDDSGWDGPPDGMDRHASDSNSSGGGAVAAGAGAGAGPTGGLAAVWGQAAAAVVMQEVAAAGGMSMPGGAGGSSAAAADLSQRPLLSSIRAAVPLGQRQHSAAHNAALEAQRPPRQHAAGPASLAPPPSHPRLRALASLQSATTAASGDASPAAAGAAEAEAMRHGARRPSVPLPPLPPDLAAFLEAPPQQEQQQAGLPLEASPSSQQQQQQHLKRRQGQEPDMPPPRGAKRPSTEKQPLPPAAAAAAAPAEAAAEHGAIIVEAQAQAQGPETMMATGRRGSLASGLWRRPREQSYEHEHEHEYRLPPSRHGELSPNTPPFALARHAGGSGGGGPLAPPPAPARRTQAPPAVYGAAHPPYGMPMPGTAGAVPAGSPFAGYEHWCGSTPTRYHEGGALSPAAAAAAGAAGGGGGLLMANASTAGAASLEAAADAYLAAQQMSYAASVASGGGEGYGEEALSGAAGAASSFSIPRGPRASYLSGWDGAGMPDAGAFPLSPRHQPFRIGFGGGWPAAFQPGFPPMEPAPPPEAPAPHPGQQRQQQQQLHGLRQGAEGSGPVAGWEAAAAVDVNMEDVGVGEGEGVGVAAKRRRAGEHR</sequence>
<feature type="region of interest" description="Disordered" evidence="1">
    <location>
        <begin position="299"/>
        <end position="334"/>
    </location>
</feature>
<dbReference type="Proteomes" id="UP000075714">
    <property type="component" value="Unassembled WGS sequence"/>
</dbReference>
<feature type="compositionally biased region" description="Low complexity" evidence="1">
    <location>
        <begin position="624"/>
        <end position="656"/>
    </location>
</feature>
<feature type="compositionally biased region" description="Basic and acidic residues" evidence="1">
    <location>
        <begin position="239"/>
        <end position="248"/>
    </location>
</feature>
<evidence type="ECO:0000313" key="2">
    <source>
        <dbReference type="EMBL" id="KXZ42944.1"/>
    </source>
</evidence>
<comment type="caution">
    <text evidence="2">The sequence shown here is derived from an EMBL/GenBank/DDBJ whole genome shotgun (WGS) entry which is preliminary data.</text>
</comment>
<feature type="compositionally biased region" description="Low complexity" evidence="1">
    <location>
        <begin position="979"/>
        <end position="994"/>
    </location>
</feature>
<evidence type="ECO:0000256" key="1">
    <source>
        <dbReference type="SAM" id="MobiDB-lite"/>
    </source>
</evidence>
<feature type="compositionally biased region" description="Low complexity" evidence="1">
    <location>
        <begin position="368"/>
        <end position="377"/>
    </location>
</feature>
<keyword evidence="3" id="KW-1185">Reference proteome</keyword>
<feature type="region of interest" description="Disordered" evidence="1">
    <location>
        <begin position="418"/>
        <end position="473"/>
    </location>
</feature>
<proteinExistence type="predicted"/>
<gene>
    <name evidence="2" type="ORF">GPECTOR_110g237</name>
</gene>
<feature type="region of interest" description="Disordered" evidence="1">
    <location>
        <begin position="1017"/>
        <end position="1039"/>
    </location>
</feature>
<organism evidence="2 3">
    <name type="scientific">Gonium pectorale</name>
    <name type="common">Green alga</name>
    <dbReference type="NCBI Taxonomy" id="33097"/>
    <lineage>
        <taxon>Eukaryota</taxon>
        <taxon>Viridiplantae</taxon>
        <taxon>Chlorophyta</taxon>
        <taxon>core chlorophytes</taxon>
        <taxon>Chlorophyceae</taxon>
        <taxon>CS clade</taxon>
        <taxon>Chlamydomonadales</taxon>
        <taxon>Volvocaceae</taxon>
        <taxon>Gonium</taxon>
    </lineage>
</organism>
<protein>
    <submittedName>
        <fullName evidence="2">Uncharacterized protein</fullName>
    </submittedName>
</protein>
<dbReference type="AlphaFoldDB" id="A0A150FZB8"/>
<dbReference type="EMBL" id="LSYV01000110">
    <property type="protein sequence ID" value="KXZ42944.1"/>
    <property type="molecule type" value="Genomic_DNA"/>
</dbReference>
<name>A0A150FZB8_GONPE</name>
<feature type="compositionally biased region" description="Low complexity" evidence="1">
    <location>
        <begin position="578"/>
        <end position="604"/>
    </location>
</feature>
<feature type="region of interest" description="Disordered" evidence="1">
    <location>
        <begin position="554"/>
        <end position="695"/>
    </location>
</feature>
<feature type="region of interest" description="Disordered" evidence="1">
    <location>
        <begin position="224"/>
        <end position="285"/>
    </location>
</feature>
<feature type="compositionally biased region" description="Low complexity" evidence="1">
    <location>
        <begin position="224"/>
        <end position="235"/>
    </location>
</feature>
<feature type="region of interest" description="Disordered" evidence="1">
    <location>
        <begin position="713"/>
        <end position="793"/>
    </location>
</feature>
<feature type="compositionally biased region" description="Basic residues" evidence="1">
    <location>
        <begin position="1030"/>
        <end position="1039"/>
    </location>
</feature>
<feature type="compositionally biased region" description="Pro residues" evidence="1">
    <location>
        <begin position="962"/>
        <end position="978"/>
    </location>
</feature>
<reference evidence="3" key="1">
    <citation type="journal article" date="2016" name="Nat. Commun.">
        <title>The Gonium pectorale genome demonstrates co-option of cell cycle regulation during the evolution of multicellularity.</title>
        <authorList>
            <person name="Hanschen E.R."/>
            <person name="Marriage T.N."/>
            <person name="Ferris P.J."/>
            <person name="Hamaji T."/>
            <person name="Toyoda A."/>
            <person name="Fujiyama A."/>
            <person name="Neme R."/>
            <person name="Noguchi H."/>
            <person name="Minakuchi Y."/>
            <person name="Suzuki M."/>
            <person name="Kawai-Toyooka H."/>
            <person name="Smith D.R."/>
            <person name="Sparks H."/>
            <person name="Anderson J."/>
            <person name="Bakaric R."/>
            <person name="Luria V."/>
            <person name="Karger A."/>
            <person name="Kirschner M.W."/>
            <person name="Durand P.M."/>
            <person name="Michod R.E."/>
            <person name="Nozaki H."/>
            <person name="Olson B.J."/>
        </authorList>
    </citation>
    <scope>NUCLEOTIDE SEQUENCE [LARGE SCALE GENOMIC DNA]</scope>
    <source>
        <strain evidence="3">NIES-2863</strain>
    </source>
</reference>